<evidence type="ECO:0000313" key="2">
    <source>
        <dbReference type="EMBL" id="BBO36329.1"/>
    </source>
</evidence>
<accession>A0A5K7XR61</accession>
<sequence length="319" mass="35089">MPRLTNYLLLLLLAAGASRAVAAEQLAPFADVLAWQASQETSSVWASVISSDPATSTDTFTPAQVDFDWNAGLRAGFEFTPDESLWSSQLYWTYFPTEQTSSIADGAHLILPESFSGFTSGLDAFLFTAASIKWQLDYNTIDLVAGRDIPLTETLSIRPTLGLKAAIINQSIQTDWQNPLIGLHATGDVQHDYWGLGPAFGIDGRWGMKESGLSLVGSFSGAFMNGVWNVTDRFQHDPFLIYPAESITTTVKDSALGTLMLRYFFGLRWSRPGHVSTAVHLGYELEWWANQQRLPTFQQLPMHGDLTLQGASCGVSFSF</sequence>
<dbReference type="Pfam" id="PF05150">
    <property type="entry name" value="Legionella_OMP"/>
    <property type="match status" value="1"/>
</dbReference>
<dbReference type="RefSeq" id="WP_152101513.1">
    <property type="nucleotide sequence ID" value="NZ_AP021861.1"/>
</dbReference>
<dbReference type="EMBL" id="AP021861">
    <property type="protein sequence ID" value="BBO36329.1"/>
    <property type="molecule type" value="Genomic_DNA"/>
</dbReference>
<keyword evidence="1" id="KW-0732">Signal</keyword>
<organism evidence="2 3">
    <name type="scientific">Lacipirellula parvula</name>
    <dbReference type="NCBI Taxonomy" id="2650471"/>
    <lineage>
        <taxon>Bacteria</taxon>
        <taxon>Pseudomonadati</taxon>
        <taxon>Planctomycetota</taxon>
        <taxon>Planctomycetia</taxon>
        <taxon>Pirellulales</taxon>
        <taxon>Lacipirellulaceae</taxon>
        <taxon>Lacipirellula</taxon>
    </lineage>
</organism>
<evidence type="ECO:0008006" key="4">
    <source>
        <dbReference type="Google" id="ProtNLM"/>
    </source>
</evidence>
<gene>
    <name evidence="2" type="ORF">PLANPX_5941</name>
</gene>
<protein>
    <recommendedName>
        <fullName evidence="4">Protochlamydia outer membrane protein domain-containing protein</fullName>
    </recommendedName>
</protein>
<dbReference type="InterPro" id="IPR007825">
    <property type="entry name" value="Major_OMP_Legionella"/>
</dbReference>
<feature type="chain" id="PRO_5024985686" description="Protochlamydia outer membrane protein domain-containing protein" evidence="1">
    <location>
        <begin position="23"/>
        <end position="319"/>
    </location>
</feature>
<proteinExistence type="predicted"/>
<dbReference type="Proteomes" id="UP000326837">
    <property type="component" value="Chromosome"/>
</dbReference>
<name>A0A5K7XR61_9BACT</name>
<dbReference type="KEGG" id="lpav:PLANPX_5941"/>
<feature type="signal peptide" evidence="1">
    <location>
        <begin position="1"/>
        <end position="22"/>
    </location>
</feature>
<dbReference type="AlphaFoldDB" id="A0A5K7XR61"/>
<reference evidence="3" key="1">
    <citation type="submission" date="2019-10" db="EMBL/GenBank/DDBJ databases">
        <title>Lacipirellula parvula gen. nov., sp. nov., representing a lineage of planctomycetes widespread in freshwater anoxic habitats, and description of the family Lacipirellulaceae.</title>
        <authorList>
            <person name="Dedysh S.N."/>
            <person name="Kulichevskaya I.S."/>
            <person name="Beletsky A.V."/>
            <person name="Rakitin A.L."/>
            <person name="Mardanov A.V."/>
            <person name="Ivanova A.A."/>
            <person name="Saltykova V.X."/>
            <person name="Rijpstra W.I.C."/>
            <person name="Sinninghe Damste J.S."/>
            <person name="Ravin N.V."/>
        </authorList>
    </citation>
    <scope>NUCLEOTIDE SEQUENCE [LARGE SCALE GENOMIC DNA]</scope>
    <source>
        <strain evidence="3">PX69</strain>
    </source>
</reference>
<keyword evidence="3" id="KW-1185">Reference proteome</keyword>
<evidence type="ECO:0000256" key="1">
    <source>
        <dbReference type="SAM" id="SignalP"/>
    </source>
</evidence>
<evidence type="ECO:0000313" key="3">
    <source>
        <dbReference type="Proteomes" id="UP000326837"/>
    </source>
</evidence>